<gene>
    <name evidence="2" type="ORF">QYE76_050707</name>
</gene>
<feature type="compositionally biased region" description="Low complexity" evidence="1">
    <location>
        <begin position="31"/>
        <end position="50"/>
    </location>
</feature>
<feature type="compositionally biased region" description="Low complexity" evidence="1">
    <location>
        <begin position="201"/>
        <end position="212"/>
    </location>
</feature>
<dbReference type="Proteomes" id="UP001231189">
    <property type="component" value="Unassembled WGS sequence"/>
</dbReference>
<organism evidence="2 3">
    <name type="scientific">Lolium multiflorum</name>
    <name type="common">Italian ryegrass</name>
    <name type="synonym">Lolium perenne subsp. multiflorum</name>
    <dbReference type="NCBI Taxonomy" id="4521"/>
    <lineage>
        <taxon>Eukaryota</taxon>
        <taxon>Viridiplantae</taxon>
        <taxon>Streptophyta</taxon>
        <taxon>Embryophyta</taxon>
        <taxon>Tracheophyta</taxon>
        <taxon>Spermatophyta</taxon>
        <taxon>Magnoliopsida</taxon>
        <taxon>Liliopsida</taxon>
        <taxon>Poales</taxon>
        <taxon>Poaceae</taxon>
        <taxon>BOP clade</taxon>
        <taxon>Pooideae</taxon>
        <taxon>Poodae</taxon>
        <taxon>Poeae</taxon>
        <taxon>Poeae Chloroplast Group 2 (Poeae type)</taxon>
        <taxon>Loliodinae</taxon>
        <taxon>Loliinae</taxon>
        <taxon>Lolium</taxon>
    </lineage>
</organism>
<feature type="region of interest" description="Disordered" evidence="1">
    <location>
        <begin position="242"/>
        <end position="267"/>
    </location>
</feature>
<feature type="compositionally biased region" description="Basic residues" evidence="1">
    <location>
        <begin position="169"/>
        <end position="184"/>
    </location>
</feature>
<sequence>MLPGEAVGGVDVEELVVADAAKRGDEDAREAASSSSPRRSTPDAAPSSPAGRSIPRAVTAAAARLSCSPERACVDSPPPQHRRPDAGSSDLWGEDDSNRGFVGRGREGREDSWREDERDLRGREESRFVGRRCAPDSQGDDMRQAAGDGDQGLVRRVVAAGLDSDGVRAARRRRRLEHRRHGRKTPREDDVAASKVRPGTDDGASSDTSSADAGRRILLPPCLSHGAVSVIGRRRELEDAVAKPLPLSPPTAGPRCGRRGGFAGAHGGSRVAEACRDRMHEGGPGGQLRQGVRG</sequence>
<dbReference type="EMBL" id="JAUUTY010000003">
    <property type="protein sequence ID" value="KAK1662548.1"/>
    <property type="molecule type" value="Genomic_DNA"/>
</dbReference>
<evidence type="ECO:0000313" key="3">
    <source>
        <dbReference type="Proteomes" id="UP001231189"/>
    </source>
</evidence>
<accession>A0AAD8SQH2</accession>
<dbReference type="AlphaFoldDB" id="A0AAD8SQH2"/>
<feature type="compositionally biased region" description="Basic and acidic residues" evidence="1">
    <location>
        <begin position="20"/>
        <end position="30"/>
    </location>
</feature>
<comment type="caution">
    <text evidence="2">The sequence shown here is derived from an EMBL/GenBank/DDBJ whole genome shotgun (WGS) entry which is preliminary data.</text>
</comment>
<feature type="region of interest" description="Disordered" evidence="1">
    <location>
        <begin position="18"/>
        <end position="215"/>
    </location>
</feature>
<keyword evidence="3" id="KW-1185">Reference proteome</keyword>
<evidence type="ECO:0000256" key="1">
    <source>
        <dbReference type="SAM" id="MobiDB-lite"/>
    </source>
</evidence>
<name>A0AAD8SQH2_LOLMU</name>
<proteinExistence type="predicted"/>
<protein>
    <submittedName>
        <fullName evidence="2">Uncharacterized protein</fullName>
    </submittedName>
</protein>
<feature type="compositionally biased region" description="Basic and acidic residues" evidence="1">
    <location>
        <begin position="104"/>
        <end position="128"/>
    </location>
</feature>
<evidence type="ECO:0000313" key="2">
    <source>
        <dbReference type="EMBL" id="KAK1662548.1"/>
    </source>
</evidence>
<reference evidence="2" key="1">
    <citation type="submission" date="2023-07" db="EMBL/GenBank/DDBJ databases">
        <title>A chromosome-level genome assembly of Lolium multiflorum.</title>
        <authorList>
            <person name="Chen Y."/>
            <person name="Copetti D."/>
            <person name="Kolliker R."/>
            <person name="Studer B."/>
        </authorList>
    </citation>
    <scope>NUCLEOTIDE SEQUENCE</scope>
    <source>
        <strain evidence="2">02402/16</strain>
        <tissue evidence="2">Leaf</tissue>
    </source>
</reference>